<keyword evidence="1" id="KW-1133">Transmembrane helix</keyword>
<evidence type="ECO:0000313" key="2">
    <source>
        <dbReference type="EMBL" id="TLQ04466.1"/>
    </source>
</evidence>
<feature type="transmembrane region" description="Helical" evidence="1">
    <location>
        <begin position="53"/>
        <end position="74"/>
    </location>
</feature>
<feature type="transmembrane region" description="Helical" evidence="1">
    <location>
        <begin position="327"/>
        <end position="348"/>
    </location>
</feature>
<dbReference type="InterPro" id="IPR009339">
    <property type="entry name" value="DUF998"/>
</dbReference>
<feature type="transmembrane region" description="Helical" evidence="1">
    <location>
        <begin position="130"/>
        <end position="150"/>
    </location>
</feature>
<sequence>METKDKNIKVTIPASALVKVGMENENELQVKVRNGTLVLQKEGHAHPLRQKYLVIWPLIVSLSAGIASLIYWLVRGMFQIPLTGDESVASLTITIGVVTGTVLFMGFFIRNRNDPNNNFSSRIYWRNFPVITIAFMMILAIVLLGTFWVFGSLFPDATFDPFTSFLLTSIFMFFANAFMILAAFKINARTLSTILSVVIISGVVISMASNGRRRWWEYNLSFLGTKNAQQSWQFNVTLIFSALLMIALIDYLFVSLEEIYKDAPRRRLNLLRFLLTLTALDFGAVGLFPNNANFHSLHDAVAGALVTLLVILIIGIRWLLPTISRDFLRLSYGVAVALLVLEMGFRIFMYPSLTAFEIQAFAIAFGWLLLLFSKIQIMINEGPKTYKAQIEKNKN</sequence>
<proteinExistence type="predicted"/>
<dbReference type="EMBL" id="VBTH01000007">
    <property type="protein sequence ID" value="TLQ04466.1"/>
    <property type="molecule type" value="Genomic_DNA"/>
</dbReference>
<gene>
    <name evidence="2" type="ORF">FEZ51_05230</name>
</gene>
<feature type="transmembrane region" description="Helical" evidence="1">
    <location>
        <begin position="191"/>
        <end position="212"/>
    </location>
</feature>
<evidence type="ECO:0000256" key="1">
    <source>
        <dbReference type="SAM" id="Phobius"/>
    </source>
</evidence>
<protein>
    <submittedName>
        <fullName evidence="2">DUF998 domain-containing protein</fullName>
    </submittedName>
</protein>
<name>A0A5R9BUU2_9LACO</name>
<feature type="transmembrane region" description="Helical" evidence="1">
    <location>
        <begin position="89"/>
        <end position="109"/>
    </location>
</feature>
<dbReference type="OrthoDB" id="2329326at2"/>
<reference evidence="2 3" key="1">
    <citation type="submission" date="2019-05" db="EMBL/GenBank/DDBJ databases">
        <title>The metagenome of a microbial culture collection derived from dairy environment covers the genomic content of the human microbiome.</title>
        <authorList>
            <person name="Roder T."/>
            <person name="Wuthrich D."/>
            <person name="Sattari Z."/>
            <person name="Von Ah U."/>
            <person name="Bar C."/>
            <person name="Ronchi F."/>
            <person name="Macpherson A.J."/>
            <person name="Ganal-Vonarburg S.C."/>
            <person name="Bruggmann R."/>
            <person name="Vergeres G."/>
        </authorList>
    </citation>
    <scope>NUCLEOTIDE SEQUENCE [LARGE SCALE GENOMIC DNA]</scope>
    <source>
        <strain evidence="2 3">FAM 18815</strain>
    </source>
</reference>
<dbReference type="RefSeq" id="WP_138474265.1">
    <property type="nucleotide sequence ID" value="NZ_VBTH01000007.1"/>
</dbReference>
<feature type="transmembrane region" description="Helical" evidence="1">
    <location>
        <begin position="232"/>
        <end position="256"/>
    </location>
</feature>
<dbReference type="Proteomes" id="UP000305541">
    <property type="component" value="Unassembled WGS sequence"/>
</dbReference>
<accession>A0A5R9BUU2</accession>
<feature type="transmembrane region" description="Helical" evidence="1">
    <location>
        <begin position="268"/>
        <end position="288"/>
    </location>
</feature>
<feature type="transmembrane region" description="Helical" evidence="1">
    <location>
        <begin position="354"/>
        <end position="372"/>
    </location>
</feature>
<organism evidence="2 3">
    <name type="scientific">Pediococcus stilesii</name>
    <dbReference type="NCBI Taxonomy" id="331679"/>
    <lineage>
        <taxon>Bacteria</taxon>
        <taxon>Bacillati</taxon>
        <taxon>Bacillota</taxon>
        <taxon>Bacilli</taxon>
        <taxon>Lactobacillales</taxon>
        <taxon>Lactobacillaceae</taxon>
        <taxon>Pediococcus</taxon>
    </lineage>
</organism>
<dbReference type="Pfam" id="PF06197">
    <property type="entry name" value="DUF998"/>
    <property type="match status" value="1"/>
</dbReference>
<keyword evidence="1" id="KW-0812">Transmembrane</keyword>
<evidence type="ECO:0000313" key="3">
    <source>
        <dbReference type="Proteomes" id="UP000305541"/>
    </source>
</evidence>
<feature type="transmembrane region" description="Helical" evidence="1">
    <location>
        <begin position="162"/>
        <end position="184"/>
    </location>
</feature>
<feature type="transmembrane region" description="Helical" evidence="1">
    <location>
        <begin position="300"/>
        <end position="320"/>
    </location>
</feature>
<keyword evidence="1" id="KW-0472">Membrane</keyword>
<dbReference type="AlphaFoldDB" id="A0A5R9BUU2"/>
<comment type="caution">
    <text evidence="2">The sequence shown here is derived from an EMBL/GenBank/DDBJ whole genome shotgun (WGS) entry which is preliminary data.</text>
</comment>